<dbReference type="RefSeq" id="WP_168608095.1">
    <property type="nucleotide sequence ID" value="NZ_JAAZQD010000001.1"/>
</dbReference>
<comment type="caution">
    <text evidence="2">The sequence shown here is derived from an EMBL/GenBank/DDBJ whole genome shotgun (WGS) entry which is preliminary data.</text>
</comment>
<gene>
    <name evidence="2" type="ORF">HF690_00610</name>
</gene>
<dbReference type="InterPro" id="IPR025699">
    <property type="entry name" value="ABC2_memb-like"/>
</dbReference>
<feature type="transmembrane region" description="Helical" evidence="1">
    <location>
        <begin position="20"/>
        <end position="41"/>
    </location>
</feature>
<keyword evidence="1" id="KW-1133">Transmembrane helix</keyword>
<feature type="transmembrane region" description="Helical" evidence="1">
    <location>
        <begin position="179"/>
        <end position="202"/>
    </location>
</feature>
<dbReference type="Pfam" id="PF13346">
    <property type="entry name" value="ABC2_membrane_5"/>
    <property type="match status" value="1"/>
</dbReference>
<keyword evidence="1" id="KW-0472">Membrane</keyword>
<evidence type="ECO:0000313" key="3">
    <source>
        <dbReference type="Proteomes" id="UP000541636"/>
    </source>
</evidence>
<feature type="transmembrane region" description="Helical" evidence="1">
    <location>
        <begin position="298"/>
        <end position="315"/>
    </location>
</feature>
<organism evidence="2 3">
    <name type="scientific">Oleiagrimonas citrea</name>
    <dbReference type="NCBI Taxonomy" id="1665687"/>
    <lineage>
        <taxon>Bacteria</taxon>
        <taxon>Pseudomonadati</taxon>
        <taxon>Pseudomonadota</taxon>
        <taxon>Gammaproteobacteria</taxon>
        <taxon>Lysobacterales</taxon>
        <taxon>Rhodanobacteraceae</taxon>
        <taxon>Oleiagrimonas</taxon>
    </lineage>
</organism>
<accession>A0A846ZJA1</accession>
<sequence length="322" mass="35620">MKTFYWLIKREFWENRGSFFWAPVVTTGVFLILNIMGIITFEVFAAQRGISISGMNINQLVQSMDAKNMANIGVGIDLAMMSSGYLIGIVLGIVVFFYCLGALYDDRRDRSILFWKSLPISDRDTVLSKVISATVVAPVIATICGLLGAVAMLLIVMLVAMFHGVHLWTLLGYAHPFRTLATMVALIPVNLIWALPAVGWLLLCSAWAKSKPFLWALAVPVGAGIIVSWFNAMGLLNVSNGWFWKNIVVRSLFSVFPNGWVESQEMTHVNMQGFNLSDHFDKFVGVGNAWSQLARADFIIGAVIGAAMIAAAIWFRGRRDDS</sequence>
<protein>
    <submittedName>
        <fullName evidence="2">Uncharacterized protein</fullName>
    </submittedName>
</protein>
<keyword evidence="1" id="KW-0812">Transmembrane</keyword>
<name>A0A846ZJA1_9GAMM</name>
<keyword evidence="3" id="KW-1185">Reference proteome</keyword>
<reference evidence="2 3" key="1">
    <citation type="journal article" date="2017" name="Int. J. Syst. Evol. Microbiol.">
        <title>Oleiagrimonas citrea sp. nov., a marine bacterium isolated from tidal flat sediment and emended description of the genus Oleiagrimonas Fang et al. 2015 and Oleiagrimonas soli.</title>
        <authorList>
            <person name="Yang S.H."/>
            <person name="Seo H.S."/>
            <person name="Seong C.N."/>
            <person name="Kwon K.K."/>
        </authorList>
    </citation>
    <scope>NUCLEOTIDE SEQUENCE [LARGE SCALE GENOMIC DNA]</scope>
    <source>
        <strain evidence="2 3">MEBiC09124</strain>
    </source>
</reference>
<feature type="transmembrane region" description="Helical" evidence="1">
    <location>
        <begin position="126"/>
        <end position="159"/>
    </location>
</feature>
<dbReference type="EMBL" id="JAAZQD010000001">
    <property type="protein sequence ID" value="NKZ37451.1"/>
    <property type="molecule type" value="Genomic_DNA"/>
</dbReference>
<dbReference type="Proteomes" id="UP000541636">
    <property type="component" value="Unassembled WGS sequence"/>
</dbReference>
<feature type="transmembrane region" description="Helical" evidence="1">
    <location>
        <begin position="214"/>
        <end position="236"/>
    </location>
</feature>
<evidence type="ECO:0000256" key="1">
    <source>
        <dbReference type="SAM" id="Phobius"/>
    </source>
</evidence>
<evidence type="ECO:0000313" key="2">
    <source>
        <dbReference type="EMBL" id="NKZ37451.1"/>
    </source>
</evidence>
<proteinExistence type="predicted"/>
<dbReference type="AlphaFoldDB" id="A0A846ZJA1"/>
<feature type="transmembrane region" description="Helical" evidence="1">
    <location>
        <begin position="85"/>
        <end position="105"/>
    </location>
</feature>